<keyword evidence="3" id="KW-0175">Coiled coil</keyword>
<reference evidence="8" key="1">
    <citation type="submission" date="2018-03" db="EMBL/GenBank/DDBJ databases">
        <title>Gramella fulva sp. nov., isolated from a dry surface of tidal flat.</title>
        <authorList>
            <person name="Hwang S.H."/>
            <person name="Hwang W.M."/>
            <person name="Kang K."/>
            <person name="Ahn T.-Y."/>
        </authorList>
    </citation>
    <scope>NUCLEOTIDE SEQUENCE [LARGE SCALE GENOMIC DNA]</scope>
    <source>
        <strain evidence="8">SH35</strain>
    </source>
</reference>
<evidence type="ECO:0000256" key="1">
    <source>
        <dbReference type="ARBA" id="ARBA00009477"/>
    </source>
</evidence>
<dbReference type="AlphaFoldDB" id="A0A2R3Z7K1"/>
<dbReference type="Gene3D" id="2.40.30.170">
    <property type="match status" value="1"/>
</dbReference>
<dbReference type="RefSeq" id="WP_107013031.1">
    <property type="nucleotide sequence ID" value="NZ_CP028136.1"/>
</dbReference>
<evidence type="ECO:0000313" key="7">
    <source>
        <dbReference type="EMBL" id="AVR46257.1"/>
    </source>
</evidence>
<organism evidence="7 8">
    <name type="scientific">Christiangramia fulva</name>
    <dbReference type="NCBI Taxonomy" id="2126553"/>
    <lineage>
        <taxon>Bacteria</taxon>
        <taxon>Pseudomonadati</taxon>
        <taxon>Bacteroidota</taxon>
        <taxon>Flavobacteriia</taxon>
        <taxon>Flavobacteriales</taxon>
        <taxon>Flavobacteriaceae</taxon>
        <taxon>Christiangramia</taxon>
    </lineage>
</organism>
<dbReference type="Gene3D" id="1.10.287.470">
    <property type="entry name" value="Helix hairpin bin"/>
    <property type="match status" value="1"/>
</dbReference>
<dbReference type="SUPFAM" id="SSF111369">
    <property type="entry name" value="HlyD-like secretion proteins"/>
    <property type="match status" value="1"/>
</dbReference>
<name>A0A2R3Z7K1_9FLAO</name>
<feature type="domain" description="CusB-like barrel-sandwich hybrid" evidence="5">
    <location>
        <begin position="79"/>
        <end position="221"/>
    </location>
</feature>
<protein>
    <submittedName>
        <fullName evidence="7">Efflux transporter periplasmic adaptor subunit</fullName>
    </submittedName>
</protein>
<feature type="domain" description="CusB-like beta-barrel" evidence="6">
    <location>
        <begin position="229"/>
        <end position="301"/>
    </location>
</feature>
<evidence type="ECO:0000256" key="4">
    <source>
        <dbReference type="SAM" id="SignalP"/>
    </source>
</evidence>
<evidence type="ECO:0000313" key="8">
    <source>
        <dbReference type="Proteomes" id="UP000241507"/>
    </source>
</evidence>
<dbReference type="OrthoDB" id="9814657at2"/>
<dbReference type="Proteomes" id="UP000241507">
    <property type="component" value="Chromosome"/>
</dbReference>
<sequence>MKTTIIHRLILSILGLMLASCANSEKKIVSEVEVKSDIQVTENQFKGNDMRLGQIQEKDFPQMVESTGIIDVPPENKAIISPYMEGYVKDTPLLIGDKVERGQFLVSLENPDYVQLQQDYLDALEQLQFLKSEYERQKTLAEEKITSQKNFLKAESDYKRNLSRYNALKKKLQMLNIDPSNVEKGNITSTVNLYAPISGSITEMMISKGMHVSAADKLMQITDINHLHLELNVFEKDVMKLKAGQDILVNIPEATEDTLAAEIHLIGKSIDEDKRTVRVHGHFKDEENNNFAAGMFVDAQIVIGSQKAMAIPSESVVSLDDKNYVLVLNSKEKNIYYLDRREVLTGDSYKGYTLIKNAADFKNGDQLLVKGAFPLITAE</sequence>
<evidence type="ECO:0000256" key="2">
    <source>
        <dbReference type="ARBA" id="ARBA00022448"/>
    </source>
</evidence>
<feature type="coiled-coil region" evidence="3">
    <location>
        <begin position="113"/>
        <end position="144"/>
    </location>
</feature>
<evidence type="ECO:0000259" key="5">
    <source>
        <dbReference type="Pfam" id="PF25919"/>
    </source>
</evidence>
<dbReference type="GO" id="GO:0016020">
    <property type="term" value="C:membrane"/>
    <property type="evidence" value="ECO:0007669"/>
    <property type="project" value="InterPro"/>
</dbReference>
<feature type="signal peptide" evidence="4">
    <location>
        <begin position="1"/>
        <end position="24"/>
    </location>
</feature>
<dbReference type="PANTHER" id="PTHR30097:SF4">
    <property type="entry name" value="SLR6042 PROTEIN"/>
    <property type="match status" value="1"/>
</dbReference>
<dbReference type="Pfam" id="PF25954">
    <property type="entry name" value="Beta-barrel_RND_2"/>
    <property type="match status" value="1"/>
</dbReference>
<accession>A0A2R3Z7K1</accession>
<evidence type="ECO:0000256" key="3">
    <source>
        <dbReference type="SAM" id="Coils"/>
    </source>
</evidence>
<keyword evidence="4" id="KW-0732">Signal</keyword>
<dbReference type="GO" id="GO:0015679">
    <property type="term" value="P:plasma membrane copper ion transport"/>
    <property type="evidence" value="ECO:0007669"/>
    <property type="project" value="TreeGrafter"/>
</dbReference>
<dbReference type="InterPro" id="IPR058792">
    <property type="entry name" value="Beta-barrel_RND_2"/>
</dbReference>
<dbReference type="KEGG" id="grs:C7S20_13845"/>
<dbReference type="GO" id="GO:0060003">
    <property type="term" value="P:copper ion export"/>
    <property type="evidence" value="ECO:0007669"/>
    <property type="project" value="TreeGrafter"/>
</dbReference>
<dbReference type="NCBIfam" id="TIGR01730">
    <property type="entry name" value="RND_mfp"/>
    <property type="match status" value="1"/>
</dbReference>
<dbReference type="InterPro" id="IPR006143">
    <property type="entry name" value="RND_pump_MFP"/>
</dbReference>
<dbReference type="GO" id="GO:0022857">
    <property type="term" value="F:transmembrane transporter activity"/>
    <property type="evidence" value="ECO:0007669"/>
    <property type="project" value="InterPro"/>
</dbReference>
<keyword evidence="2" id="KW-0813">Transport</keyword>
<dbReference type="GO" id="GO:0030313">
    <property type="term" value="C:cell envelope"/>
    <property type="evidence" value="ECO:0007669"/>
    <property type="project" value="TreeGrafter"/>
</dbReference>
<proteinExistence type="inferred from homology"/>
<gene>
    <name evidence="7" type="ORF">C7S20_13845</name>
</gene>
<comment type="similarity">
    <text evidence="1">Belongs to the membrane fusion protein (MFP) (TC 8.A.1) family.</text>
</comment>
<evidence type="ECO:0000259" key="6">
    <source>
        <dbReference type="Pfam" id="PF25954"/>
    </source>
</evidence>
<dbReference type="PANTHER" id="PTHR30097">
    <property type="entry name" value="CATION EFFLUX SYSTEM PROTEIN CUSB"/>
    <property type="match status" value="1"/>
</dbReference>
<dbReference type="PROSITE" id="PS51257">
    <property type="entry name" value="PROKAR_LIPOPROTEIN"/>
    <property type="match status" value="1"/>
</dbReference>
<keyword evidence="8" id="KW-1185">Reference proteome</keyword>
<dbReference type="EMBL" id="CP028136">
    <property type="protein sequence ID" value="AVR46257.1"/>
    <property type="molecule type" value="Genomic_DNA"/>
</dbReference>
<dbReference type="InterPro" id="IPR058790">
    <property type="entry name" value="BSH_CusB"/>
</dbReference>
<dbReference type="Gene3D" id="2.40.420.20">
    <property type="match status" value="1"/>
</dbReference>
<dbReference type="Pfam" id="PF25919">
    <property type="entry name" value="BSH_CusB"/>
    <property type="match status" value="1"/>
</dbReference>
<dbReference type="InterPro" id="IPR051909">
    <property type="entry name" value="MFP_Cation_Efflux"/>
</dbReference>
<feature type="chain" id="PRO_5015310673" evidence="4">
    <location>
        <begin position="25"/>
        <end position="379"/>
    </location>
</feature>